<keyword evidence="1" id="KW-1133">Transmembrane helix</keyword>
<gene>
    <name evidence="2" type="ORF">C6I21_12690</name>
</gene>
<dbReference type="InterPro" id="IPR035211">
    <property type="entry name" value="DUF5325"/>
</dbReference>
<dbReference type="Proteomes" id="UP000243650">
    <property type="component" value="Unassembled WGS sequence"/>
</dbReference>
<feature type="transmembrane region" description="Helical" evidence="1">
    <location>
        <begin position="7"/>
        <end position="25"/>
    </location>
</feature>
<proteinExistence type="predicted"/>
<feature type="transmembrane region" description="Helical" evidence="1">
    <location>
        <begin position="31"/>
        <end position="49"/>
    </location>
</feature>
<dbReference type="AlphaFoldDB" id="A0A2P6MES3"/>
<name>A0A2P6MES3_ALKUR</name>
<keyword evidence="1" id="KW-0472">Membrane</keyword>
<protein>
    <submittedName>
        <fullName evidence="2">Uncharacterized protein</fullName>
    </submittedName>
</protein>
<keyword evidence="3" id="KW-1185">Reference proteome</keyword>
<sequence>MRSFDIVFFLLALLGTAGMMGLGIAFAQGSLLLFILFSGMLAASLVTGFKRKKRLAQDG</sequence>
<dbReference type="RefSeq" id="WP_105959857.1">
    <property type="nucleotide sequence ID" value="NZ_PVNS01000012.1"/>
</dbReference>
<evidence type="ECO:0000313" key="3">
    <source>
        <dbReference type="Proteomes" id="UP000243650"/>
    </source>
</evidence>
<keyword evidence="1" id="KW-0812">Transmembrane</keyword>
<dbReference type="Pfam" id="PF17259">
    <property type="entry name" value="DUF5325"/>
    <property type="match status" value="1"/>
</dbReference>
<evidence type="ECO:0000256" key="1">
    <source>
        <dbReference type="SAM" id="Phobius"/>
    </source>
</evidence>
<organism evidence="2 3">
    <name type="scientific">Alkalicoccus urumqiensis</name>
    <name type="common">Bacillus urumqiensis</name>
    <dbReference type="NCBI Taxonomy" id="1548213"/>
    <lineage>
        <taxon>Bacteria</taxon>
        <taxon>Bacillati</taxon>
        <taxon>Bacillota</taxon>
        <taxon>Bacilli</taxon>
        <taxon>Bacillales</taxon>
        <taxon>Bacillaceae</taxon>
        <taxon>Alkalicoccus</taxon>
    </lineage>
</organism>
<dbReference type="EMBL" id="PVNS01000012">
    <property type="protein sequence ID" value="PRO64761.1"/>
    <property type="molecule type" value="Genomic_DNA"/>
</dbReference>
<comment type="caution">
    <text evidence="2">The sequence shown here is derived from an EMBL/GenBank/DDBJ whole genome shotgun (WGS) entry which is preliminary data.</text>
</comment>
<reference evidence="2 3" key="1">
    <citation type="submission" date="2018-03" db="EMBL/GenBank/DDBJ databases">
        <title>Bacillus urumqiensis sp. nov., a moderately haloalkaliphilic bacterium isolated from a salt lake.</title>
        <authorList>
            <person name="Zhao B."/>
            <person name="Liao Z."/>
        </authorList>
    </citation>
    <scope>NUCLEOTIDE SEQUENCE [LARGE SCALE GENOMIC DNA]</scope>
    <source>
        <strain evidence="2 3">BZ-SZ-XJ18</strain>
    </source>
</reference>
<accession>A0A2P6MES3</accession>
<evidence type="ECO:0000313" key="2">
    <source>
        <dbReference type="EMBL" id="PRO64761.1"/>
    </source>
</evidence>